<dbReference type="AlphaFoldDB" id="A0A914Y6K7"/>
<dbReference type="WBParaSite" id="PSU_v2.g14888.t1">
    <property type="protein sequence ID" value="PSU_v2.g14888.t1"/>
    <property type="gene ID" value="PSU_v2.g14888"/>
</dbReference>
<sequence length="370" mass="40903">MSLPCTLRTLFTDIETRVKRDEGDAYIALNEMSRINFDSWNHARNIWGRTFLYASGQTDIRFNRTASDHFYHADGFNVTGAPWEATSNSNINGNGYIKVDRGETSTYEVLVQGVQVVTSGVCSPDAMFCSMNGVPESRLCDIFHRSQFEPHTVFAPVTTTGVLDVLNNLPEGSLFIPGVITLSPSVQHFISPSNAGAFDRTTYTTNTCSIADRGLYDGGSLVKLNTLLLLCAGEPANDDTPHMSIYRIATSDADMIERGGQVDMLFLHDPNIPWILREGGYVTWSNNQIRKFEYIGILNYLNQPEYYAHPLVRLLGSHYTDPARLTVTQRGVYVPYQHGTVAVIPSTVAAEGLAATFGGVTRKRRNPGNA</sequence>
<accession>A0A914Y6K7</accession>
<reference evidence="2" key="1">
    <citation type="submission" date="2022-11" db="UniProtKB">
        <authorList>
            <consortium name="WormBaseParasite"/>
        </authorList>
    </citation>
    <scope>IDENTIFICATION</scope>
</reference>
<name>A0A914Y6K7_9BILA</name>
<protein>
    <submittedName>
        <fullName evidence="2">Major capsid protein</fullName>
    </submittedName>
</protein>
<organism evidence="1 2">
    <name type="scientific">Panagrolaimus superbus</name>
    <dbReference type="NCBI Taxonomy" id="310955"/>
    <lineage>
        <taxon>Eukaryota</taxon>
        <taxon>Metazoa</taxon>
        <taxon>Ecdysozoa</taxon>
        <taxon>Nematoda</taxon>
        <taxon>Chromadorea</taxon>
        <taxon>Rhabditida</taxon>
        <taxon>Tylenchina</taxon>
        <taxon>Panagrolaimomorpha</taxon>
        <taxon>Panagrolaimoidea</taxon>
        <taxon>Panagrolaimidae</taxon>
        <taxon>Panagrolaimus</taxon>
    </lineage>
</organism>
<evidence type="ECO:0000313" key="2">
    <source>
        <dbReference type="WBParaSite" id="PSU_v2.g14888.t1"/>
    </source>
</evidence>
<dbReference type="Proteomes" id="UP000887577">
    <property type="component" value="Unplaced"/>
</dbReference>
<keyword evidence="1" id="KW-1185">Reference proteome</keyword>
<proteinExistence type="predicted"/>
<evidence type="ECO:0000313" key="1">
    <source>
        <dbReference type="Proteomes" id="UP000887577"/>
    </source>
</evidence>